<dbReference type="SMART" id="SM00382">
    <property type="entry name" value="AAA"/>
    <property type="match status" value="1"/>
</dbReference>
<proteinExistence type="predicted"/>
<gene>
    <name evidence="3" type="ORF">SOCEGT47_078060</name>
</gene>
<dbReference type="PANTHER" id="PTHR37291">
    <property type="entry name" value="5-METHYLCYTOSINE-SPECIFIC RESTRICTION ENZYME B"/>
    <property type="match status" value="1"/>
</dbReference>
<dbReference type="GO" id="GO:0016887">
    <property type="term" value="F:ATP hydrolysis activity"/>
    <property type="evidence" value="ECO:0007669"/>
    <property type="project" value="InterPro"/>
</dbReference>
<accession>A0A4P2QDI4</accession>
<evidence type="ECO:0000313" key="4">
    <source>
        <dbReference type="Proteomes" id="UP000295781"/>
    </source>
</evidence>
<dbReference type="OrthoDB" id="9783370at2"/>
<dbReference type="InterPro" id="IPR011704">
    <property type="entry name" value="ATPase_dyneun-rel_AAA"/>
</dbReference>
<dbReference type="InterPro" id="IPR003593">
    <property type="entry name" value="AAA+_ATPase"/>
</dbReference>
<feature type="region of interest" description="Disordered" evidence="1">
    <location>
        <begin position="254"/>
        <end position="284"/>
    </location>
</feature>
<dbReference type="SUPFAM" id="SSF52540">
    <property type="entry name" value="P-loop containing nucleoside triphosphate hydrolases"/>
    <property type="match status" value="1"/>
</dbReference>
<dbReference type="InterPro" id="IPR027417">
    <property type="entry name" value="P-loop_NTPase"/>
</dbReference>
<dbReference type="Proteomes" id="UP000295781">
    <property type="component" value="Chromosome"/>
</dbReference>
<dbReference type="EMBL" id="CP012670">
    <property type="protein sequence ID" value="AUX27223.1"/>
    <property type="molecule type" value="Genomic_DNA"/>
</dbReference>
<protein>
    <recommendedName>
        <fullName evidence="2">AAA+ ATPase domain-containing protein</fullName>
    </recommendedName>
</protein>
<evidence type="ECO:0000313" key="3">
    <source>
        <dbReference type="EMBL" id="AUX27223.1"/>
    </source>
</evidence>
<dbReference type="AlphaFoldDB" id="A0A4P2QDI4"/>
<sequence length="611" mass="66141">MTNPPAYVDEYDVRPDANRLALKVARTILDASRPIEVAIEGTEIKLEPQRLPAQPWPVGTWGLDEKQDGPWPQPVLFDCSWQGGRTQIVASAQRGSGEYRDLVSLQFSARSVPQQLVWINIAALLREGSMGEVSFEAWFSLSKRIPGDPEEKQRRARRIVAVKDLVERSGLPLASAANIDAFKVTLPEGRVLPSPDVALRRLAELALLKLPFWVKNQRDAIEGRPYLDPDQMASIQPVEKAALDAVIALDAAGAEETDSPEAQVEEQGTTEPIPEVAGGSLGRHDAPLDLKPAQVLPFVNERGLKVSDTLLAQLCAVLSSGKHLLLVGPPGTGKTELAGALADGARDAGYCTGLFVATASADWSTFDTIGGYAMEKDGHFAFRPGVFPRAVDQKKWLLLDEVNRADVDRCFGELMTVLAGGPTDTSYTLPDGTAVSIGPREGDTYRVPASFRVIATMNTWDKTSLFRLSYAVQRRFAVAFVGPPDDATYASIIDHHAGVGDDAIPPLAPEALTRMKRLFRASGLLAYRPLGPALAIDMVRYQRRRQADGDGLAEAMALFVLPQLEGLDADPAAKVFGLIQDELAGWAGDDAIAALRARYRDQFPAVVLPGA</sequence>
<feature type="domain" description="AAA+ ATPase" evidence="2">
    <location>
        <begin position="320"/>
        <end position="485"/>
    </location>
</feature>
<dbReference type="RefSeq" id="WP_129355333.1">
    <property type="nucleotide sequence ID" value="NZ_CP012670.1"/>
</dbReference>
<dbReference type="InterPro" id="IPR052934">
    <property type="entry name" value="Methyl-DNA_Rec/Restrict_Enz"/>
</dbReference>
<dbReference type="Gene3D" id="3.40.50.300">
    <property type="entry name" value="P-loop containing nucleotide triphosphate hydrolases"/>
    <property type="match status" value="1"/>
</dbReference>
<dbReference type="Pfam" id="PF07728">
    <property type="entry name" value="AAA_5"/>
    <property type="match status" value="1"/>
</dbReference>
<evidence type="ECO:0000259" key="2">
    <source>
        <dbReference type="SMART" id="SM00382"/>
    </source>
</evidence>
<name>A0A4P2QDI4_SORCE</name>
<organism evidence="3 4">
    <name type="scientific">Sorangium cellulosum</name>
    <name type="common">Polyangium cellulosum</name>
    <dbReference type="NCBI Taxonomy" id="56"/>
    <lineage>
        <taxon>Bacteria</taxon>
        <taxon>Pseudomonadati</taxon>
        <taxon>Myxococcota</taxon>
        <taxon>Polyangia</taxon>
        <taxon>Polyangiales</taxon>
        <taxon>Polyangiaceae</taxon>
        <taxon>Sorangium</taxon>
    </lineage>
</organism>
<reference evidence="3 4" key="1">
    <citation type="submission" date="2015-09" db="EMBL/GenBank/DDBJ databases">
        <title>Sorangium comparison.</title>
        <authorList>
            <person name="Zaburannyi N."/>
            <person name="Bunk B."/>
            <person name="Overmann J."/>
            <person name="Mueller R."/>
        </authorList>
    </citation>
    <scope>NUCLEOTIDE SEQUENCE [LARGE SCALE GENOMIC DNA]</scope>
    <source>
        <strain evidence="3 4">So ceGT47</strain>
    </source>
</reference>
<dbReference type="GO" id="GO:0005524">
    <property type="term" value="F:ATP binding"/>
    <property type="evidence" value="ECO:0007669"/>
    <property type="project" value="InterPro"/>
</dbReference>
<dbReference type="PANTHER" id="PTHR37291:SF1">
    <property type="entry name" value="TYPE IV METHYL-DIRECTED RESTRICTION ENZYME ECOKMCRB SUBUNIT"/>
    <property type="match status" value="1"/>
</dbReference>
<dbReference type="CDD" id="cd00009">
    <property type="entry name" value="AAA"/>
    <property type="match status" value="1"/>
</dbReference>
<evidence type="ECO:0000256" key="1">
    <source>
        <dbReference type="SAM" id="MobiDB-lite"/>
    </source>
</evidence>